<sequence length="216" mass="24843">MKRTTRGFDAKGNCSGRTYEYLTPSFALAKDYQTTTNYRVTEEKIKEVNGILSKFIGTHNYHNFTSGKKFNDASAQRYIMKFKCGKPFEEDGREFITIAVKGQSFMLHQIRKMIGLALAIVRGVAPLSTIELARKEKKVDIPKAPAVGLVLDEVHFEAYNRRYGDDGIHEALEWDENEEEIQQFKDQYIYKHIIDTDAPRTCNVEVVKDVTRPHLQ</sequence>
<evidence type="ECO:0000313" key="5">
    <source>
        <dbReference type="EMBL" id="KAJ7390390.1"/>
    </source>
</evidence>
<dbReference type="SUPFAM" id="SSF55120">
    <property type="entry name" value="Pseudouridine synthase"/>
    <property type="match status" value="1"/>
</dbReference>
<evidence type="ECO:0000256" key="2">
    <source>
        <dbReference type="ARBA" id="ARBA00022694"/>
    </source>
</evidence>
<evidence type="ECO:0000259" key="4">
    <source>
        <dbReference type="Pfam" id="PF01416"/>
    </source>
</evidence>
<keyword evidence="2" id="KW-0819">tRNA processing</keyword>
<dbReference type="InterPro" id="IPR020097">
    <property type="entry name" value="PsdUridine_synth_TruA_a/b_dom"/>
</dbReference>
<dbReference type="Proteomes" id="UP001163046">
    <property type="component" value="Unassembled WGS sequence"/>
</dbReference>
<dbReference type="GO" id="GO:0003723">
    <property type="term" value="F:RNA binding"/>
    <property type="evidence" value="ECO:0007669"/>
    <property type="project" value="InterPro"/>
</dbReference>
<dbReference type="PANTHER" id="PTHR11142:SF4">
    <property type="entry name" value="PSEUDOURIDYLATE SYNTHASE 1 HOMOLOG"/>
    <property type="match status" value="1"/>
</dbReference>
<dbReference type="Pfam" id="PF01416">
    <property type="entry name" value="PseudoU_synth_1"/>
    <property type="match status" value="1"/>
</dbReference>
<keyword evidence="3 5" id="KW-0413">Isomerase</keyword>
<dbReference type="InterPro" id="IPR020095">
    <property type="entry name" value="PsdUridine_synth_TruA_C"/>
</dbReference>
<feature type="domain" description="Pseudouridine synthase I TruA alpha/beta" evidence="4">
    <location>
        <begin position="53"/>
        <end position="157"/>
    </location>
</feature>
<comment type="caution">
    <text evidence="5">The sequence shown here is derived from an EMBL/GenBank/DDBJ whole genome shotgun (WGS) entry which is preliminary data.</text>
</comment>
<dbReference type="GO" id="GO:0005634">
    <property type="term" value="C:nucleus"/>
    <property type="evidence" value="ECO:0007669"/>
    <property type="project" value="TreeGrafter"/>
</dbReference>
<evidence type="ECO:0000256" key="1">
    <source>
        <dbReference type="ARBA" id="ARBA00009375"/>
    </source>
</evidence>
<comment type="similarity">
    <text evidence="1">Belongs to the tRNA pseudouridine synthase TruA family.</text>
</comment>
<dbReference type="GO" id="GO:0160147">
    <property type="term" value="F:tRNA pseudouridine(38-40) synthase activity"/>
    <property type="evidence" value="ECO:0007669"/>
    <property type="project" value="UniProtKB-EC"/>
</dbReference>
<keyword evidence="6" id="KW-1185">Reference proteome</keyword>
<dbReference type="InterPro" id="IPR001406">
    <property type="entry name" value="PsdUridine_synth_TruA"/>
</dbReference>
<dbReference type="EMBL" id="MU825417">
    <property type="protein sequence ID" value="KAJ7390390.1"/>
    <property type="molecule type" value="Genomic_DNA"/>
</dbReference>
<dbReference type="GO" id="GO:0031119">
    <property type="term" value="P:tRNA pseudouridine synthesis"/>
    <property type="evidence" value="ECO:0007669"/>
    <property type="project" value="InterPro"/>
</dbReference>
<dbReference type="InterPro" id="IPR041708">
    <property type="entry name" value="PUS1/PUS2-like"/>
</dbReference>
<dbReference type="FunFam" id="3.30.70.660:FF:000002">
    <property type="entry name" value="tRNA pseudouridine synthase"/>
    <property type="match status" value="1"/>
</dbReference>
<dbReference type="AlphaFoldDB" id="A0A9X0D873"/>
<organism evidence="5 6">
    <name type="scientific">Desmophyllum pertusum</name>
    <dbReference type="NCBI Taxonomy" id="174260"/>
    <lineage>
        <taxon>Eukaryota</taxon>
        <taxon>Metazoa</taxon>
        <taxon>Cnidaria</taxon>
        <taxon>Anthozoa</taxon>
        <taxon>Hexacorallia</taxon>
        <taxon>Scleractinia</taxon>
        <taxon>Caryophylliina</taxon>
        <taxon>Caryophylliidae</taxon>
        <taxon>Desmophyllum</taxon>
    </lineage>
</organism>
<gene>
    <name evidence="5" type="primary">PUS1</name>
    <name evidence="5" type="ORF">OS493_025644</name>
</gene>
<dbReference type="Gene3D" id="3.30.70.660">
    <property type="entry name" value="Pseudouridine synthase I, catalytic domain, C-terminal subdomain"/>
    <property type="match status" value="1"/>
</dbReference>
<accession>A0A9X0D873</accession>
<evidence type="ECO:0000256" key="3">
    <source>
        <dbReference type="ARBA" id="ARBA00023235"/>
    </source>
</evidence>
<dbReference type="PANTHER" id="PTHR11142">
    <property type="entry name" value="PSEUDOURIDYLATE SYNTHASE"/>
    <property type="match status" value="1"/>
</dbReference>
<dbReference type="GO" id="GO:1990481">
    <property type="term" value="P:mRNA pseudouridine synthesis"/>
    <property type="evidence" value="ECO:0007669"/>
    <property type="project" value="TreeGrafter"/>
</dbReference>
<reference evidence="5" key="1">
    <citation type="submission" date="2023-01" db="EMBL/GenBank/DDBJ databases">
        <title>Genome assembly of the deep-sea coral Lophelia pertusa.</title>
        <authorList>
            <person name="Herrera S."/>
            <person name="Cordes E."/>
        </authorList>
    </citation>
    <scope>NUCLEOTIDE SEQUENCE</scope>
    <source>
        <strain evidence="5">USNM1676648</strain>
        <tissue evidence="5">Polyp</tissue>
    </source>
</reference>
<dbReference type="InterPro" id="IPR020103">
    <property type="entry name" value="PsdUridine_synth_cat_dom_sf"/>
</dbReference>
<dbReference type="CDD" id="cd02568">
    <property type="entry name" value="PseudoU_synth_PUS1_PUS2"/>
    <property type="match status" value="1"/>
</dbReference>
<proteinExistence type="inferred from homology"/>
<dbReference type="OrthoDB" id="10256309at2759"/>
<dbReference type="EC" id="5.4.99.12" evidence="5"/>
<evidence type="ECO:0000313" key="6">
    <source>
        <dbReference type="Proteomes" id="UP001163046"/>
    </source>
</evidence>
<name>A0A9X0D873_9CNID</name>
<protein>
    <submittedName>
        <fullName evidence="5">tRNA pseudouridine synthase 1</fullName>
        <ecNumber evidence="5">5.4.99.12</ecNumber>
    </submittedName>
</protein>